<dbReference type="RefSeq" id="WP_051673409.1">
    <property type="nucleotide sequence ID" value="NZ_CP035033.1"/>
</dbReference>
<sequence length="229" mass="26284">MVASIASKFRRKNTPKGQIIHSVRDGFGLIEVVDTQVARSLYFGTRVEQSRLYFNAPMTLAFEYQEALMEAILEHPAAINRLLTLGLGGGSLPAQMHHIFPKCQQTVVELRPAVIDIAYRYFHLPETPHIDTREADAYMFVLQETERYDIIVIDLYDGDSMPPEFTDEIFLLALQKLTRPGGLLLFNLWKGTPEKTLRVIRFWEDMTDCEITMREIHSSNNLILSVKPR</sequence>
<dbReference type="EMBL" id="CP035033">
    <property type="protein sequence ID" value="QAB15879.1"/>
    <property type="molecule type" value="Genomic_DNA"/>
</dbReference>
<reference evidence="2 3" key="1">
    <citation type="journal article" date="2018" name="Environ. Microbiol.">
        <title>Genomes of ubiquitous marine and hypersaline Hydrogenovibrio, Thiomicrorhabdus and Thiomicrospira spp. encode a diversity of mechanisms to sustain chemolithoautotrophy in heterogeneous environments.</title>
        <authorList>
            <person name="Scott K.M."/>
            <person name="Williams J."/>
            <person name="Porter C.M.B."/>
            <person name="Russel S."/>
            <person name="Harmer T.L."/>
            <person name="Paul J.H."/>
            <person name="Antonen K.M."/>
            <person name="Bridges M.K."/>
            <person name="Camper G.J."/>
            <person name="Campla C.K."/>
            <person name="Casella L.G."/>
            <person name="Chase E."/>
            <person name="Conrad J.W."/>
            <person name="Cruz M.C."/>
            <person name="Dunlap D.S."/>
            <person name="Duran L."/>
            <person name="Fahsbender E.M."/>
            <person name="Goldsmith D.B."/>
            <person name="Keeley R.F."/>
            <person name="Kondoff M.R."/>
            <person name="Kussy B.I."/>
            <person name="Lane M.K."/>
            <person name="Lawler S."/>
            <person name="Leigh B.A."/>
            <person name="Lewis C."/>
            <person name="Lostal L.M."/>
            <person name="Marking D."/>
            <person name="Mancera P.A."/>
            <person name="McClenthan E.C."/>
            <person name="McIntyre E.A."/>
            <person name="Mine J.A."/>
            <person name="Modi S."/>
            <person name="Moore B.D."/>
            <person name="Morgan W.A."/>
            <person name="Nelson K.M."/>
            <person name="Nguyen K.N."/>
            <person name="Ogburn N."/>
            <person name="Parrino D.G."/>
            <person name="Pedapudi A.D."/>
            <person name="Pelham R.P."/>
            <person name="Preece A.M."/>
            <person name="Rampersad E.A."/>
            <person name="Richardson J.C."/>
            <person name="Rodgers C.M."/>
            <person name="Schaffer B.L."/>
            <person name="Sheridan N.E."/>
            <person name="Solone M.R."/>
            <person name="Staley Z.R."/>
            <person name="Tabuchi M."/>
            <person name="Waide R.J."/>
            <person name="Wanjugi P.W."/>
            <person name="Young S."/>
            <person name="Clum A."/>
            <person name="Daum C."/>
            <person name="Huntemann M."/>
            <person name="Ivanova N."/>
            <person name="Kyrpides N."/>
            <person name="Mikhailova N."/>
            <person name="Palaniappan K."/>
            <person name="Pillay M."/>
            <person name="Reddy T.B.K."/>
            <person name="Shapiro N."/>
            <person name="Stamatis D."/>
            <person name="Varghese N."/>
            <person name="Woyke T."/>
            <person name="Boden R."/>
            <person name="Freyermuth S.K."/>
            <person name="Kerfeld C.A."/>
        </authorList>
    </citation>
    <scope>NUCLEOTIDE SEQUENCE [LARGE SCALE GENOMIC DNA]</scope>
    <source>
        <strain evidence="2 3">JR-2</strain>
    </source>
</reference>
<dbReference type="InterPro" id="IPR029063">
    <property type="entry name" value="SAM-dependent_MTases_sf"/>
</dbReference>
<gene>
    <name evidence="2" type="ORF">EPV75_09435</name>
</gene>
<dbReference type="Proteomes" id="UP000285478">
    <property type="component" value="Chromosome"/>
</dbReference>
<dbReference type="PANTHER" id="PTHR43317">
    <property type="entry name" value="THERMOSPERMINE SYNTHASE ACAULIS5"/>
    <property type="match status" value="1"/>
</dbReference>
<evidence type="ECO:0008006" key="4">
    <source>
        <dbReference type="Google" id="ProtNLM"/>
    </source>
</evidence>
<accession>A0A410H4N2</accession>
<dbReference type="CDD" id="cd02440">
    <property type="entry name" value="AdoMet_MTases"/>
    <property type="match status" value="1"/>
</dbReference>
<dbReference type="GO" id="GO:0006596">
    <property type="term" value="P:polyamine biosynthetic process"/>
    <property type="evidence" value="ECO:0007669"/>
    <property type="project" value="UniProtKB-KW"/>
</dbReference>
<dbReference type="NCBIfam" id="NF037959">
    <property type="entry name" value="MFS_SpdSyn"/>
    <property type="match status" value="1"/>
</dbReference>
<evidence type="ECO:0000313" key="3">
    <source>
        <dbReference type="Proteomes" id="UP000285478"/>
    </source>
</evidence>
<dbReference type="Gene3D" id="3.40.50.150">
    <property type="entry name" value="Vaccinia Virus protein VP39"/>
    <property type="match status" value="1"/>
</dbReference>
<keyword evidence="1" id="KW-0620">Polyamine biosynthesis</keyword>
<evidence type="ECO:0000313" key="2">
    <source>
        <dbReference type="EMBL" id="QAB15879.1"/>
    </source>
</evidence>
<dbReference type="AlphaFoldDB" id="A0A410H4N2"/>
<protein>
    <recommendedName>
        <fullName evidence="4">Spermidine synthase</fullName>
    </recommendedName>
</protein>
<dbReference type="PANTHER" id="PTHR43317:SF1">
    <property type="entry name" value="THERMOSPERMINE SYNTHASE ACAULIS5"/>
    <property type="match status" value="1"/>
</dbReference>
<proteinExistence type="predicted"/>
<name>A0A410H4N2_9GAMM</name>
<dbReference type="KEGG" id="htr:EPV75_09435"/>
<keyword evidence="3" id="KW-1185">Reference proteome</keyword>
<organism evidence="2 3">
    <name type="scientific">Hydrogenovibrio thermophilus</name>
    <dbReference type="NCBI Taxonomy" id="265883"/>
    <lineage>
        <taxon>Bacteria</taxon>
        <taxon>Pseudomonadati</taxon>
        <taxon>Pseudomonadota</taxon>
        <taxon>Gammaproteobacteria</taxon>
        <taxon>Thiotrichales</taxon>
        <taxon>Piscirickettsiaceae</taxon>
        <taxon>Hydrogenovibrio</taxon>
    </lineage>
</organism>
<evidence type="ECO:0000256" key="1">
    <source>
        <dbReference type="ARBA" id="ARBA00023115"/>
    </source>
</evidence>
<dbReference type="SUPFAM" id="SSF53335">
    <property type="entry name" value="S-adenosyl-L-methionine-dependent methyltransferases"/>
    <property type="match status" value="1"/>
</dbReference>